<dbReference type="GO" id="GO:0016805">
    <property type="term" value="F:dipeptidase activity"/>
    <property type="evidence" value="ECO:0007669"/>
    <property type="project" value="TreeGrafter"/>
</dbReference>
<feature type="domain" description="Peptidase M20 dimerisation" evidence="1">
    <location>
        <begin position="185"/>
        <end position="275"/>
    </location>
</feature>
<sequence length="454" mass="48934">MEKRVCCEAVDRHAEELTKLATKIWEEPEMGWSEVKASAWTAEYLKEQGFEVELGAYGVPTAIRAAWGSGHPVIGFCGEYDCLPGLSQKVCAHQDPVVPGGNGQGCGHNLLGVGCVGACLGLKAELEASGKEGTVVFYGCPAEEQLTGKGFMARGGAFSECDFTIAWHPSSVNQNTLGNMTGVEGAFFRFKGRTSHAAMNPQDGRSALDAVQLMNMGVEFLREHVTDDVRIHYNIVDGGLAPNIVPDTAGSKYFVRALSREAVMDTFERVIKCAEGAAHMTDTTLEIERLGGIYPTLQNRVLAEVMQKVREELPLPEYTAEELAFAEEMNSHSPLYEKGVTPAIDAQIKPLGNFNGFASTDYGDVMHICPGVQNIDCTAATLSGGHSWMVTACSGSSIGMKGMLRAAKVMAAGAFEMVEHPELLKAAREEFEAAMGNKKYVCPITDEVARPFGK</sequence>
<dbReference type="InterPro" id="IPR017145">
    <property type="entry name" value="Aminobenzoyl-glu_utiliz_pB"/>
</dbReference>
<evidence type="ECO:0000313" key="3">
    <source>
        <dbReference type="Proteomes" id="UP000659630"/>
    </source>
</evidence>
<comment type="caution">
    <text evidence="2">The sequence shown here is derived from an EMBL/GenBank/DDBJ whole genome shotgun (WGS) entry which is preliminary data.</text>
</comment>
<dbReference type="EMBL" id="JACONZ010000005">
    <property type="protein sequence ID" value="MBC5582483.1"/>
    <property type="molecule type" value="Genomic_DNA"/>
</dbReference>
<dbReference type="PANTHER" id="PTHR30575:SF0">
    <property type="entry name" value="XAA-ARG DIPEPTIDASE"/>
    <property type="match status" value="1"/>
</dbReference>
<dbReference type="FunFam" id="3.30.70.360:FF:000004">
    <property type="entry name" value="Peptidase M20 domain-containing protein 2"/>
    <property type="match status" value="1"/>
</dbReference>
<dbReference type="Proteomes" id="UP000659630">
    <property type="component" value="Unassembled WGS sequence"/>
</dbReference>
<dbReference type="AlphaFoldDB" id="A0A923RHF9"/>
<dbReference type="Pfam" id="PF07687">
    <property type="entry name" value="M20_dimer"/>
    <property type="match status" value="1"/>
</dbReference>
<reference evidence="2" key="1">
    <citation type="submission" date="2020-08" db="EMBL/GenBank/DDBJ databases">
        <title>Genome public.</title>
        <authorList>
            <person name="Liu C."/>
            <person name="Sun Q."/>
        </authorList>
    </citation>
    <scope>NUCLEOTIDE SEQUENCE</scope>
    <source>
        <strain evidence="2">BX8</strain>
    </source>
</reference>
<dbReference type="RefSeq" id="WP_186888842.1">
    <property type="nucleotide sequence ID" value="NZ_JACONZ010000005.1"/>
</dbReference>
<dbReference type="SUPFAM" id="SSF53187">
    <property type="entry name" value="Zn-dependent exopeptidases"/>
    <property type="match status" value="1"/>
</dbReference>
<dbReference type="GO" id="GO:0046657">
    <property type="term" value="P:folic acid catabolic process"/>
    <property type="evidence" value="ECO:0007669"/>
    <property type="project" value="TreeGrafter"/>
</dbReference>
<evidence type="ECO:0000313" key="2">
    <source>
        <dbReference type="EMBL" id="MBC5582483.1"/>
    </source>
</evidence>
<dbReference type="InterPro" id="IPR011650">
    <property type="entry name" value="Peptidase_M20_dimer"/>
</dbReference>
<proteinExistence type="predicted"/>
<dbReference type="Gene3D" id="3.40.630.10">
    <property type="entry name" value="Zn peptidases"/>
    <property type="match status" value="1"/>
</dbReference>
<keyword evidence="3" id="KW-1185">Reference proteome</keyword>
<dbReference type="GO" id="GO:0071713">
    <property type="term" value="F:para-aminobenzoyl-glutamate hydrolase activity"/>
    <property type="evidence" value="ECO:0007669"/>
    <property type="project" value="TreeGrafter"/>
</dbReference>
<dbReference type="PIRSF" id="PIRSF037227">
    <property type="entry name" value="Aminobenzoyl-glu_utiliz_pB"/>
    <property type="match status" value="1"/>
</dbReference>
<dbReference type="SUPFAM" id="SSF55031">
    <property type="entry name" value="Bacterial exopeptidase dimerisation domain"/>
    <property type="match status" value="1"/>
</dbReference>
<dbReference type="NCBIfam" id="TIGR01891">
    <property type="entry name" value="amidohydrolases"/>
    <property type="match status" value="1"/>
</dbReference>
<accession>A0A923RHF9</accession>
<organism evidence="2 3">
    <name type="scientific">Anaerofilum hominis</name>
    <dbReference type="NCBI Taxonomy" id="2763016"/>
    <lineage>
        <taxon>Bacteria</taxon>
        <taxon>Bacillati</taxon>
        <taxon>Bacillota</taxon>
        <taxon>Clostridia</taxon>
        <taxon>Eubacteriales</taxon>
        <taxon>Oscillospiraceae</taxon>
        <taxon>Anaerofilum</taxon>
    </lineage>
</organism>
<dbReference type="InterPro" id="IPR036264">
    <property type="entry name" value="Bact_exopeptidase_dim_dom"/>
</dbReference>
<name>A0A923RHF9_9FIRM</name>
<evidence type="ECO:0000259" key="1">
    <source>
        <dbReference type="Pfam" id="PF07687"/>
    </source>
</evidence>
<dbReference type="GO" id="GO:0005737">
    <property type="term" value="C:cytoplasm"/>
    <property type="evidence" value="ECO:0007669"/>
    <property type="project" value="TreeGrafter"/>
</dbReference>
<gene>
    <name evidence="2" type="ORF">H8S23_13295</name>
</gene>
<dbReference type="InterPro" id="IPR017439">
    <property type="entry name" value="Amidohydrolase"/>
</dbReference>
<dbReference type="Gene3D" id="3.30.70.360">
    <property type="match status" value="1"/>
</dbReference>
<protein>
    <submittedName>
        <fullName evidence="2">Amidohydrolase</fullName>
    </submittedName>
</protein>
<dbReference type="PANTHER" id="PTHR30575">
    <property type="entry name" value="PEPTIDASE M20"/>
    <property type="match status" value="1"/>
</dbReference>
<dbReference type="InterPro" id="IPR052030">
    <property type="entry name" value="Peptidase_M20/M20A_hydrolases"/>
</dbReference>